<sequence length="125" mass="14009">MTVVLDHTIVPVNDREQSVEFYSRIFGFENLGAVGRFLAVRVNDSLNLDFSLSDDFRSIHYAFAMEPDEFEAAFQRIQDSKIPYGDSPRAQDNMQGPGITPGAKGDGKAIYFKDPSGHVLEIKTY</sequence>
<keyword evidence="1" id="KW-0479">Metal-binding</keyword>
<evidence type="ECO:0000313" key="4">
    <source>
        <dbReference type="EMBL" id="CUV03666.1"/>
    </source>
</evidence>
<feature type="domain" description="VOC" evidence="3">
    <location>
        <begin position="4"/>
        <end position="125"/>
    </location>
</feature>
<dbReference type="SUPFAM" id="SSF54593">
    <property type="entry name" value="Glyoxalase/Bleomycin resistance protein/Dihydroxybiphenyl dioxygenase"/>
    <property type="match status" value="1"/>
</dbReference>
<reference evidence="4" key="1">
    <citation type="submission" date="2015-10" db="EMBL/GenBank/DDBJ databases">
        <authorList>
            <person name="Gilbert D.G."/>
        </authorList>
    </citation>
    <scope>NUCLEOTIDE SEQUENCE</scope>
</reference>
<dbReference type="GO" id="GO:0004462">
    <property type="term" value="F:lactoylglutathione lyase activity"/>
    <property type="evidence" value="ECO:0007669"/>
    <property type="project" value="InterPro"/>
</dbReference>
<evidence type="ECO:0000256" key="2">
    <source>
        <dbReference type="SAM" id="MobiDB-lite"/>
    </source>
</evidence>
<evidence type="ECO:0000256" key="1">
    <source>
        <dbReference type="ARBA" id="ARBA00022723"/>
    </source>
</evidence>
<feature type="region of interest" description="Disordered" evidence="2">
    <location>
        <begin position="84"/>
        <end position="108"/>
    </location>
</feature>
<dbReference type="EMBL" id="FAXA01000450">
    <property type="protein sequence ID" value="CUV03666.1"/>
    <property type="molecule type" value="Genomic_DNA"/>
</dbReference>
<dbReference type="Gene3D" id="3.10.180.10">
    <property type="entry name" value="2,3-Dihydroxybiphenyl 1,2-Dioxygenase, domain 1"/>
    <property type="match status" value="1"/>
</dbReference>
<proteinExistence type="predicted"/>
<dbReference type="InterPro" id="IPR018146">
    <property type="entry name" value="Glyoxalase_1_CS"/>
</dbReference>
<dbReference type="AlphaFoldDB" id="A0A160VBK1"/>
<name>A0A160VBK1_9ZZZZ</name>
<protein>
    <recommendedName>
        <fullName evidence="3">VOC domain-containing protein</fullName>
    </recommendedName>
</protein>
<dbReference type="InterPro" id="IPR029068">
    <property type="entry name" value="Glyas_Bleomycin-R_OHBP_Dase"/>
</dbReference>
<dbReference type="GO" id="GO:0046872">
    <property type="term" value="F:metal ion binding"/>
    <property type="evidence" value="ECO:0007669"/>
    <property type="project" value="UniProtKB-KW"/>
</dbReference>
<dbReference type="PROSITE" id="PS51819">
    <property type="entry name" value="VOC"/>
    <property type="match status" value="1"/>
</dbReference>
<organism evidence="4">
    <name type="scientific">hydrothermal vent metagenome</name>
    <dbReference type="NCBI Taxonomy" id="652676"/>
    <lineage>
        <taxon>unclassified sequences</taxon>
        <taxon>metagenomes</taxon>
        <taxon>ecological metagenomes</taxon>
    </lineage>
</organism>
<dbReference type="InterPro" id="IPR037523">
    <property type="entry name" value="VOC_core"/>
</dbReference>
<dbReference type="InterPro" id="IPR004360">
    <property type="entry name" value="Glyas_Fos-R_dOase_dom"/>
</dbReference>
<accession>A0A160VBK1</accession>
<dbReference type="Pfam" id="PF00903">
    <property type="entry name" value="Glyoxalase"/>
    <property type="match status" value="1"/>
</dbReference>
<dbReference type="PROSITE" id="PS00934">
    <property type="entry name" value="GLYOXALASE_I_1"/>
    <property type="match status" value="1"/>
</dbReference>
<gene>
    <name evidence="4" type="ORF">MGWOODY_Clf2124</name>
</gene>
<evidence type="ECO:0000259" key="3">
    <source>
        <dbReference type="PROSITE" id="PS51819"/>
    </source>
</evidence>